<evidence type="ECO:0000256" key="1">
    <source>
        <dbReference type="SAM" id="Phobius"/>
    </source>
</evidence>
<dbReference type="GO" id="GO:0007218">
    <property type="term" value="P:neuropeptide signaling pathway"/>
    <property type="evidence" value="ECO:0007669"/>
    <property type="project" value="UniProtKB-KW"/>
</dbReference>
<gene>
    <name evidence="2" type="ORF">OESDEN_02043</name>
</gene>
<protein>
    <submittedName>
        <fullName evidence="2">Neuropeptide-like protein 28 family protein</fullName>
    </submittedName>
</protein>
<accession>A0A0B1TRE1</accession>
<organism evidence="2 3">
    <name type="scientific">Oesophagostomum dentatum</name>
    <name type="common">Nodular worm</name>
    <dbReference type="NCBI Taxonomy" id="61180"/>
    <lineage>
        <taxon>Eukaryota</taxon>
        <taxon>Metazoa</taxon>
        <taxon>Ecdysozoa</taxon>
        <taxon>Nematoda</taxon>
        <taxon>Chromadorea</taxon>
        <taxon>Rhabditida</taxon>
        <taxon>Rhabditina</taxon>
        <taxon>Rhabditomorpha</taxon>
        <taxon>Strongyloidea</taxon>
        <taxon>Strongylidae</taxon>
        <taxon>Oesophagostomum</taxon>
    </lineage>
</organism>
<sequence length="93" mass="10243">MNFYLRSADVSIRLVPLLMRQILPLILVFLAFVCTIEARWGIGRLALLGRLGWGNNGWGNQGYGGYGRGGFGRGGFGRRGFGGRGFRFGRLFG</sequence>
<keyword evidence="1" id="KW-0812">Transmembrane</keyword>
<keyword evidence="2" id="KW-0527">Neuropeptide</keyword>
<proteinExistence type="predicted"/>
<evidence type="ECO:0000313" key="2">
    <source>
        <dbReference type="EMBL" id="KHJ97970.1"/>
    </source>
</evidence>
<evidence type="ECO:0000313" key="3">
    <source>
        <dbReference type="Proteomes" id="UP000053660"/>
    </source>
</evidence>
<dbReference type="EMBL" id="KN549372">
    <property type="protein sequence ID" value="KHJ97970.1"/>
    <property type="molecule type" value="Genomic_DNA"/>
</dbReference>
<dbReference type="Proteomes" id="UP000053660">
    <property type="component" value="Unassembled WGS sequence"/>
</dbReference>
<keyword evidence="3" id="KW-1185">Reference proteome</keyword>
<keyword evidence="1" id="KW-1133">Transmembrane helix</keyword>
<feature type="transmembrane region" description="Helical" evidence="1">
    <location>
        <begin position="22"/>
        <end position="42"/>
    </location>
</feature>
<name>A0A0B1TRE1_OESDE</name>
<keyword evidence="1" id="KW-0472">Membrane</keyword>
<dbReference type="AlphaFoldDB" id="A0A0B1TRE1"/>
<reference evidence="2 3" key="1">
    <citation type="submission" date="2014-03" db="EMBL/GenBank/DDBJ databases">
        <title>Draft genome of the hookworm Oesophagostomum dentatum.</title>
        <authorList>
            <person name="Mitreva M."/>
        </authorList>
    </citation>
    <scope>NUCLEOTIDE SEQUENCE [LARGE SCALE GENOMIC DNA]</scope>
    <source>
        <strain evidence="2 3">OD-Hann</strain>
    </source>
</reference>